<keyword evidence="2" id="KW-1185">Reference proteome</keyword>
<accession>A0A4Q6Y557</accession>
<proteinExistence type="predicted"/>
<protein>
    <submittedName>
        <fullName evidence="1">Uncharacterized protein</fullName>
    </submittedName>
</protein>
<evidence type="ECO:0000313" key="1">
    <source>
        <dbReference type="EMBL" id="RZF65014.1"/>
    </source>
</evidence>
<evidence type="ECO:0000313" key="2">
    <source>
        <dbReference type="Proteomes" id="UP000292085"/>
    </source>
</evidence>
<organism evidence="1 2">
    <name type="scientific">Sphingomonas populi</name>
    <dbReference type="NCBI Taxonomy" id="2484750"/>
    <lineage>
        <taxon>Bacteria</taxon>
        <taxon>Pseudomonadati</taxon>
        <taxon>Pseudomonadota</taxon>
        <taxon>Alphaproteobacteria</taxon>
        <taxon>Sphingomonadales</taxon>
        <taxon>Sphingomonadaceae</taxon>
        <taxon>Sphingomonas</taxon>
    </lineage>
</organism>
<dbReference type="RefSeq" id="WP_130156185.1">
    <property type="nucleotide sequence ID" value="NZ_SGIS01000009.1"/>
</dbReference>
<dbReference type="Proteomes" id="UP000292085">
    <property type="component" value="Unassembled WGS sequence"/>
</dbReference>
<comment type="caution">
    <text evidence="1">The sequence shown here is derived from an EMBL/GenBank/DDBJ whole genome shotgun (WGS) entry which is preliminary data.</text>
</comment>
<sequence>MPYAKLFRSRWAALLWAGGILWSAAEFVGVSPGKPAVAANATTETDATGASVNGDDLAILANVINGK</sequence>
<name>A0A4Q6Y557_9SPHN</name>
<dbReference type="OrthoDB" id="7508620at2"/>
<dbReference type="EMBL" id="SGIS01000009">
    <property type="protein sequence ID" value="RZF65014.1"/>
    <property type="molecule type" value="Genomic_DNA"/>
</dbReference>
<reference evidence="1 2" key="1">
    <citation type="submission" date="2019-02" db="EMBL/GenBank/DDBJ databases">
        <authorList>
            <person name="Li Y."/>
        </authorList>
    </citation>
    <scope>NUCLEOTIDE SEQUENCE [LARGE SCALE GENOMIC DNA]</scope>
    <source>
        <strain evidence="1 2">3-7</strain>
    </source>
</reference>
<dbReference type="AlphaFoldDB" id="A0A4Q6Y557"/>
<gene>
    <name evidence="1" type="ORF">EWE75_07885</name>
</gene>